<keyword evidence="1 2" id="KW-0238">DNA-binding</keyword>
<dbReference type="InterPro" id="IPR050109">
    <property type="entry name" value="HTH-type_TetR-like_transc_reg"/>
</dbReference>
<feature type="DNA-binding region" description="H-T-H motif" evidence="2">
    <location>
        <begin position="51"/>
        <end position="70"/>
    </location>
</feature>
<accession>L7LBH7</accession>
<proteinExistence type="predicted"/>
<feature type="domain" description="HTH tetR-type" evidence="4">
    <location>
        <begin position="29"/>
        <end position="88"/>
    </location>
</feature>
<evidence type="ECO:0000313" key="5">
    <source>
        <dbReference type="EMBL" id="GAC58086.1"/>
    </source>
</evidence>
<organism evidence="5 6">
    <name type="scientific">Gordonia hirsuta DSM 44140 = NBRC 16056</name>
    <dbReference type="NCBI Taxonomy" id="1121927"/>
    <lineage>
        <taxon>Bacteria</taxon>
        <taxon>Bacillati</taxon>
        <taxon>Actinomycetota</taxon>
        <taxon>Actinomycetes</taxon>
        <taxon>Mycobacteriales</taxon>
        <taxon>Gordoniaceae</taxon>
        <taxon>Gordonia</taxon>
    </lineage>
</organism>
<dbReference type="OrthoDB" id="4542604at2"/>
<dbReference type="InterPro" id="IPR009057">
    <property type="entry name" value="Homeodomain-like_sf"/>
</dbReference>
<dbReference type="EMBL" id="BANT01000030">
    <property type="protein sequence ID" value="GAC58086.1"/>
    <property type="molecule type" value="Genomic_DNA"/>
</dbReference>
<dbReference type="GO" id="GO:0003700">
    <property type="term" value="F:DNA-binding transcription factor activity"/>
    <property type="evidence" value="ECO:0007669"/>
    <property type="project" value="TreeGrafter"/>
</dbReference>
<dbReference type="SUPFAM" id="SSF46689">
    <property type="entry name" value="Homeodomain-like"/>
    <property type="match status" value="1"/>
</dbReference>
<comment type="caution">
    <text evidence="5">The sequence shown here is derived from an EMBL/GenBank/DDBJ whole genome shotgun (WGS) entry which is preliminary data.</text>
</comment>
<dbReference type="eggNOG" id="COG1309">
    <property type="taxonomic scope" value="Bacteria"/>
</dbReference>
<evidence type="ECO:0000259" key="4">
    <source>
        <dbReference type="PROSITE" id="PS50977"/>
    </source>
</evidence>
<dbReference type="AlphaFoldDB" id="L7LBH7"/>
<dbReference type="GO" id="GO:0000976">
    <property type="term" value="F:transcription cis-regulatory region binding"/>
    <property type="evidence" value="ECO:0007669"/>
    <property type="project" value="TreeGrafter"/>
</dbReference>
<feature type="region of interest" description="Disordered" evidence="3">
    <location>
        <begin position="1"/>
        <end position="23"/>
    </location>
</feature>
<protein>
    <submittedName>
        <fullName evidence="5">Putative TetR family transcriptional regulator</fullName>
    </submittedName>
</protein>
<dbReference type="Pfam" id="PF00440">
    <property type="entry name" value="TetR_N"/>
    <property type="match status" value="1"/>
</dbReference>
<gene>
    <name evidence="5" type="ORF">GOHSU_30_00100</name>
</gene>
<reference evidence="5 6" key="1">
    <citation type="submission" date="2012-12" db="EMBL/GenBank/DDBJ databases">
        <title>Whole genome shotgun sequence of Gordonia hirsuta NBRC 16056.</title>
        <authorList>
            <person name="Isaki-Nakamura S."/>
            <person name="Hosoyama A."/>
            <person name="Tsuchikane K."/>
            <person name="Katsumata H."/>
            <person name="Baba S."/>
            <person name="Yamazaki S."/>
            <person name="Fujita N."/>
        </authorList>
    </citation>
    <scope>NUCLEOTIDE SEQUENCE [LARGE SCALE GENOMIC DNA]</scope>
    <source>
        <strain evidence="5 6">NBRC 16056</strain>
    </source>
</reference>
<evidence type="ECO:0000256" key="2">
    <source>
        <dbReference type="PROSITE-ProRule" id="PRU00335"/>
    </source>
</evidence>
<dbReference type="RefSeq" id="WP_005941522.1">
    <property type="nucleotide sequence ID" value="NZ_ATVK01000054.1"/>
</dbReference>
<dbReference type="PROSITE" id="PS50977">
    <property type="entry name" value="HTH_TETR_2"/>
    <property type="match status" value="1"/>
</dbReference>
<dbReference type="PANTHER" id="PTHR30055">
    <property type="entry name" value="HTH-TYPE TRANSCRIPTIONAL REGULATOR RUTR"/>
    <property type="match status" value="1"/>
</dbReference>
<dbReference type="Proteomes" id="UP000053405">
    <property type="component" value="Unassembled WGS sequence"/>
</dbReference>
<feature type="compositionally biased region" description="Basic and acidic residues" evidence="3">
    <location>
        <begin position="9"/>
        <end position="21"/>
    </location>
</feature>
<evidence type="ECO:0000256" key="3">
    <source>
        <dbReference type="SAM" id="MobiDB-lite"/>
    </source>
</evidence>
<dbReference type="InterPro" id="IPR001647">
    <property type="entry name" value="HTH_TetR"/>
</dbReference>
<evidence type="ECO:0000256" key="1">
    <source>
        <dbReference type="ARBA" id="ARBA00023125"/>
    </source>
</evidence>
<name>L7LBH7_9ACTN</name>
<sequence length="243" mass="26570">MATATSPADPKEAPKRPDARTTRWAAHRQQVRADFVSAAIRTFDTIGPKATLDDICAEVGVKKPKLYRFFDDKNDLYRAILETMTTDIWDRLSAQINLAEDSARQLTSHIVGEFADIVSEHPNVFHFLASGQYGSVTGDTDHPLRMARGSAERAAGLAQEVLSDAIGDAAHVQMTVYTLFGMVGSATDLWIRTDQPANDALSRDDFVAILTRSIIGVIQANLDPAISFDPDQPLHLAFSGIDD</sequence>
<evidence type="ECO:0000313" key="6">
    <source>
        <dbReference type="Proteomes" id="UP000053405"/>
    </source>
</evidence>
<keyword evidence="6" id="KW-1185">Reference proteome</keyword>
<dbReference type="PANTHER" id="PTHR30055:SF160">
    <property type="entry name" value="TRANSCRIPTIONAL REGULATORY PROTEIN (PROBABLY ASNC-FAMILY)-RELATED"/>
    <property type="match status" value="1"/>
</dbReference>
<dbReference type="Gene3D" id="1.10.357.10">
    <property type="entry name" value="Tetracycline Repressor, domain 2"/>
    <property type="match status" value="1"/>
</dbReference>
<dbReference type="STRING" id="1121927.GOHSU_30_00100"/>